<evidence type="ECO:0000256" key="1">
    <source>
        <dbReference type="ARBA" id="ARBA00022723"/>
    </source>
</evidence>
<dbReference type="Gene3D" id="3.30.720.110">
    <property type="match status" value="1"/>
</dbReference>
<gene>
    <name evidence="3" type="ORF">CHH28_15885</name>
</gene>
<dbReference type="InterPro" id="IPR051785">
    <property type="entry name" value="MMCE/EMCE_epimerase"/>
</dbReference>
<keyword evidence="4" id="KW-1185">Reference proteome</keyword>
<dbReference type="PANTHER" id="PTHR43048">
    <property type="entry name" value="METHYLMALONYL-COA EPIMERASE"/>
    <property type="match status" value="1"/>
</dbReference>
<dbReference type="RefSeq" id="WP_094061237.1">
    <property type="nucleotide sequence ID" value="NZ_CP022530.1"/>
</dbReference>
<dbReference type="Pfam" id="PF00903">
    <property type="entry name" value="Glyoxalase"/>
    <property type="match status" value="1"/>
</dbReference>
<dbReference type="AlphaFoldDB" id="A0A222FPB0"/>
<name>A0A222FPB0_9GAMM</name>
<evidence type="ECO:0000259" key="2">
    <source>
        <dbReference type="PROSITE" id="PS51819"/>
    </source>
</evidence>
<dbReference type="PANTHER" id="PTHR43048:SF3">
    <property type="entry name" value="METHYLMALONYL-COA EPIMERASE, MITOCHONDRIAL"/>
    <property type="match status" value="1"/>
</dbReference>
<sequence length="134" mass="15439">MINRMMTAVYVSDLARSQAFYQDLLGLKAVFTTDWIVQLADPDSGEVCLMLQPQQHELVPTSFQKNPQGLSLVFVVDDVDKRYRYARSQNWPIVQEPRNEEYGQRRFLLADLDGVLIDICTPCEPSAEFIAQYF</sequence>
<dbReference type="InterPro" id="IPR029068">
    <property type="entry name" value="Glyas_Bleomycin-R_OHBP_Dase"/>
</dbReference>
<dbReference type="OrthoDB" id="9797663at2"/>
<evidence type="ECO:0000313" key="3">
    <source>
        <dbReference type="EMBL" id="ASP40063.1"/>
    </source>
</evidence>
<dbReference type="PROSITE" id="PS51819">
    <property type="entry name" value="VOC"/>
    <property type="match status" value="1"/>
</dbReference>
<dbReference type="EMBL" id="CP022530">
    <property type="protein sequence ID" value="ASP40063.1"/>
    <property type="molecule type" value="Genomic_DNA"/>
</dbReference>
<dbReference type="KEGG" id="bsan:CHH28_15885"/>
<dbReference type="GO" id="GO:0046872">
    <property type="term" value="F:metal ion binding"/>
    <property type="evidence" value="ECO:0007669"/>
    <property type="project" value="UniProtKB-KW"/>
</dbReference>
<dbReference type="Proteomes" id="UP000202440">
    <property type="component" value="Chromosome"/>
</dbReference>
<keyword evidence="1" id="KW-0479">Metal-binding</keyword>
<dbReference type="SUPFAM" id="SSF54593">
    <property type="entry name" value="Glyoxalase/Bleomycin resistance protein/Dihydroxybiphenyl dioxygenase"/>
    <property type="match status" value="1"/>
</dbReference>
<accession>A0A222FPB0</accession>
<dbReference type="InterPro" id="IPR004360">
    <property type="entry name" value="Glyas_Fos-R_dOase_dom"/>
</dbReference>
<organism evidence="3 4">
    <name type="scientific">Bacterioplanes sanyensis</name>
    <dbReference type="NCBI Taxonomy" id="1249553"/>
    <lineage>
        <taxon>Bacteria</taxon>
        <taxon>Pseudomonadati</taxon>
        <taxon>Pseudomonadota</taxon>
        <taxon>Gammaproteobacteria</taxon>
        <taxon>Oceanospirillales</taxon>
        <taxon>Oceanospirillaceae</taxon>
        <taxon>Bacterioplanes</taxon>
    </lineage>
</organism>
<dbReference type="InterPro" id="IPR037523">
    <property type="entry name" value="VOC_core"/>
</dbReference>
<proteinExistence type="predicted"/>
<protein>
    <recommendedName>
        <fullName evidence="2">VOC domain-containing protein</fullName>
    </recommendedName>
</protein>
<dbReference type="GO" id="GO:0004493">
    <property type="term" value="F:methylmalonyl-CoA epimerase activity"/>
    <property type="evidence" value="ECO:0007669"/>
    <property type="project" value="TreeGrafter"/>
</dbReference>
<reference evidence="3 4" key="1">
    <citation type="submission" date="2017-07" db="EMBL/GenBank/DDBJ databases">
        <title>Annotated genome sequence of Bacterioplanes sanyensis isolated from Red Sea.</title>
        <authorList>
            <person name="Rehman Z.U."/>
        </authorList>
    </citation>
    <scope>NUCLEOTIDE SEQUENCE [LARGE SCALE GENOMIC DNA]</scope>
    <source>
        <strain evidence="3 4">NV9</strain>
    </source>
</reference>
<dbReference type="Gene3D" id="3.30.720.120">
    <property type="match status" value="1"/>
</dbReference>
<dbReference type="GO" id="GO:0046491">
    <property type="term" value="P:L-methylmalonyl-CoA metabolic process"/>
    <property type="evidence" value="ECO:0007669"/>
    <property type="project" value="TreeGrafter"/>
</dbReference>
<feature type="domain" description="VOC" evidence="2">
    <location>
        <begin position="1"/>
        <end position="122"/>
    </location>
</feature>
<evidence type="ECO:0000313" key="4">
    <source>
        <dbReference type="Proteomes" id="UP000202440"/>
    </source>
</evidence>